<feature type="region of interest" description="Disordered" evidence="1">
    <location>
        <begin position="1"/>
        <end position="35"/>
    </location>
</feature>
<protein>
    <submittedName>
        <fullName evidence="2">Uncharacterized protein</fullName>
    </submittedName>
</protein>
<keyword evidence="3" id="KW-1185">Reference proteome</keyword>
<name>A0A9N7U6J7_PLEPL</name>
<evidence type="ECO:0000256" key="1">
    <source>
        <dbReference type="SAM" id="MobiDB-lite"/>
    </source>
</evidence>
<proteinExistence type="predicted"/>
<evidence type="ECO:0000313" key="3">
    <source>
        <dbReference type="Proteomes" id="UP001153269"/>
    </source>
</evidence>
<dbReference type="EMBL" id="CADEAL010000832">
    <property type="protein sequence ID" value="CAB1425753.1"/>
    <property type="molecule type" value="Genomic_DNA"/>
</dbReference>
<reference evidence="2" key="1">
    <citation type="submission" date="2020-03" db="EMBL/GenBank/DDBJ databases">
        <authorList>
            <person name="Weist P."/>
        </authorList>
    </citation>
    <scope>NUCLEOTIDE SEQUENCE</scope>
</reference>
<comment type="caution">
    <text evidence="2">The sequence shown here is derived from an EMBL/GenBank/DDBJ whole genome shotgun (WGS) entry which is preliminary data.</text>
</comment>
<dbReference type="AlphaFoldDB" id="A0A9N7U6J7"/>
<evidence type="ECO:0000313" key="2">
    <source>
        <dbReference type="EMBL" id="CAB1425753.1"/>
    </source>
</evidence>
<organism evidence="2 3">
    <name type="scientific">Pleuronectes platessa</name>
    <name type="common">European plaice</name>
    <dbReference type="NCBI Taxonomy" id="8262"/>
    <lineage>
        <taxon>Eukaryota</taxon>
        <taxon>Metazoa</taxon>
        <taxon>Chordata</taxon>
        <taxon>Craniata</taxon>
        <taxon>Vertebrata</taxon>
        <taxon>Euteleostomi</taxon>
        <taxon>Actinopterygii</taxon>
        <taxon>Neopterygii</taxon>
        <taxon>Teleostei</taxon>
        <taxon>Neoteleostei</taxon>
        <taxon>Acanthomorphata</taxon>
        <taxon>Carangaria</taxon>
        <taxon>Pleuronectiformes</taxon>
        <taxon>Pleuronectoidei</taxon>
        <taxon>Pleuronectidae</taxon>
        <taxon>Pleuronectes</taxon>
    </lineage>
</organism>
<sequence length="119" mass="12894">MRSDRRELRSRGDGMNHRAHTRSGLQAGPPAHQKHADISSLFGDARGHVVFQLPLTIATTEESRRKGPFIEKAPTASSSAAAVLNGALSGAGRLETNVTLLIVHPCFLQLRKLAEISQF</sequence>
<feature type="compositionally biased region" description="Basic and acidic residues" evidence="1">
    <location>
        <begin position="1"/>
        <end position="16"/>
    </location>
</feature>
<accession>A0A9N7U6J7</accession>
<gene>
    <name evidence="2" type="ORF">PLEPLA_LOCUS13686</name>
</gene>
<dbReference type="Proteomes" id="UP001153269">
    <property type="component" value="Unassembled WGS sequence"/>
</dbReference>